<evidence type="ECO:0000313" key="3">
    <source>
        <dbReference type="Proteomes" id="UP000789524"/>
    </source>
</evidence>
<dbReference type="EMBL" id="CAKASE010000082">
    <property type="protein sequence ID" value="CAG9584898.1"/>
    <property type="molecule type" value="Genomic_DNA"/>
</dbReference>
<evidence type="ECO:0000256" key="1">
    <source>
        <dbReference type="SAM" id="MobiDB-lite"/>
    </source>
</evidence>
<organism evidence="2 3">
    <name type="scientific">Danaus chrysippus</name>
    <name type="common">African queen</name>
    <dbReference type="NCBI Taxonomy" id="151541"/>
    <lineage>
        <taxon>Eukaryota</taxon>
        <taxon>Metazoa</taxon>
        <taxon>Ecdysozoa</taxon>
        <taxon>Arthropoda</taxon>
        <taxon>Hexapoda</taxon>
        <taxon>Insecta</taxon>
        <taxon>Pterygota</taxon>
        <taxon>Neoptera</taxon>
        <taxon>Endopterygota</taxon>
        <taxon>Lepidoptera</taxon>
        <taxon>Glossata</taxon>
        <taxon>Ditrysia</taxon>
        <taxon>Papilionoidea</taxon>
        <taxon>Nymphalidae</taxon>
        <taxon>Danainae</taxon>
        <taxon>Danaini</taxon>
        <taxon>Danaina</taxon>
        <taxon>Danaus</taxon>
        <taxon>Anosia</taxon>
    </lineage>
</organism>
<dbReference type="OrthoDB" id="7089656at2759"/>
<proteinExistence type="predicted"/>
<dbReference type="AlphaFoldDB" id="A0A8J2VX88"/>
<comment type="caution">
    <text evidence="2">The sequence shown here is derived from an EMBL/GenBank/DDBJ whole genome shotgun (WGS) entry which is preliminary data.</text>
</comment>
<gene>
    <name evidence="2" type="ORF">DCHRY22_LOCUS15402</name>
</gene>
<sequence length="125" mass="13582">MPHRSVHARSAADGPRRSPYSAHASHVYPFNVQFPYNLTLRSKRNFAKSFPAAAGRVASASGTATQPVPEIKCWAKLVTLRLSISKPIRSKVCAKMTSKGNHTPGRRRRPPPGPPGAPLLPPPRT</sequence>
<feature type="region of interest" description="Disordered" evidence="1">
    <location>
        <begin position="95"/>
        <end position="125"/>
    </location>
</feature>
<accession>A0A8J2VX88</accession>
<evidence type="ECO:0000313" key="2">
    <source>
        <dbReference type="EMBL" id="CAG9584898.1"/>
    </source>
</evidence>
<dbReference type="Proteomes" id="UP000789524">
    <property type="component" value="Unassembled WGS sequence"/>
</dbReference>
<feature type="compositionally biased region" description="Pro residues" evidence="1">
    <location>
        <begin position="111"/>
        <end position="125"/>
    </location>
</feature>
<keyword evidence="3" id="KW-1185">Reference proteome</keyword>
<feature type="region of interest" description="Disordered" evidence="1">
    <location>
        <begin position="1"/>
        <end position="22"/>
    </location>
</feature>
<reference evidence="2" key="1">
    <citation type="submission" date="2021-09" db="EMBL/GenBank/DDBJ databases">
        <authorList>
            <person name="Martin H S."/>
        </authorList>
    </citation>
    <scope>NUCLEOTIDE SEQUENCE</scope>
</reference>
<name>A0A8J2VX88_9NEOP</name>
<protein>
    <submittedName>
        <fullName evidence="2">(African queen) hypothetical protein</fullName>
    </submittedName>
</protein>